<name>A0ABX5KY00_9BURK</name>
<protein>
    <recommendedName>
        <fullName evidence="3">DUF559 domain-containing protein</fullName>
    </recommendedName>
</protein>
<gene>
    <name evidence="1" type="ORF">C7402_101375</name>
</gene>
<dbReference type="RefSeq" id="WP_208948878.1">
    <property type="nucleotide sequence ID" value="NZ_QEOB01000001.1"/>
</dbReference>
<dbReference type="Proteomes" id="UP000245712">
    <property type="component" value="Unassembled WGS sequence"/>
</dbReference>
<sequence length="62" mass="7071">MDFLLLLPHGIRIVIEVDGLHHRGAPDTRRADVYRYAQMAAADRDLKLAGYEIYRFGASELL</sequence>
<accession>A0ABX5KY00</accession>
<organism evidence="1 2">
    <name type="scientific">Paraburkholderia unamae</name>
    <dbReference type="NCBI Taxonomy" id="219649"/>
    <lineage>
        <taxon>Bacteria</taxon>
        <taxon>Pseudomonadati</taxon>
        <taxon>Pseudomonadota</taxon>
        <taxon>Betaproteobacteria</taxon>
        <taxon>Burkholderiales</taxon>
        <taxon>Burkholderiaceae</taxon>
        <taxon>Paraburkholderia</taxon>
    </lineage>
</organism>
<comment type="caution">
    <text evidence="1">The sequence shown here is derived from an EMBL/GenBank/DDBJ whole genome shotgun (WGS) entry which is preliminary data.</text>
</comment>
<keyword evidence="2" id="KW-1185">Reference proteome</keyword>
<dbReference type="EMBL" id="QEOB01000001">
    <property type="protein sequence ID" value="PVX97661.1"/>
    <property type="molecule type" value="Genomic_DNA"/>
</dbReference>
<evidence type="ECO:0000313" key="1">
    <source>
        <dbReference type="EMBL" id="PVX97661.1"/>
    </source>
</evidence>
<proteinExistence type="predicted"/>
<reference evidence="1 2" key="1">
    <citation type="submission" date="2018-05" db="EMBL/GenBank/DDBJ databases">
        <title>Genomic Encyclopedia of Type Strains, Phase IV (KMG-V): Genome sequencing to study the core and pangenomes of soil and plant-associated prokaryotes.</title>
        <authorList>
            <person name="Whitman W."/>
        </authorList>
    </citation>
    <scope>NUCLEOTIDE SEQUENCE [LARGE SCALE GENOMIC DNA]</scope>
    <source>
        <strain evidence="1 2">SCZa-39</strain>
    </source>
</reference>
<evidence type="ECO:0000313" key="2">
    <source>
        <dbReference type="Proteomes" id="UP000245712"/>
    </source>
</evidence>
<evidence type="ECO:0008006" key="3">
    <source>
        <dbReference type="Google" id="ProtNLM"/>
    </source>
</evidence>